<comment type="caution">
    <text evidence="1">The sequence shown here is derived from an EMBL/GenBank/DDBJ whole genome shotgun (WGS) entry which is preliminary data.</text>
</comment>
<evidence type="ECO:0000313" key="2">
    <source>
        <dbReference type="Proteomes" id="UP001273589"/>
    </source>
</evidence>
<gene>
    <name evidence="1" type="ORF">PV367_03825</name>
</gene>
<dbReference type="EMBL" id="JARAWN010000012">
    <property type="protein sequence ID" value="MDX3128942.1"/>
    <property type="molecule type" value="Genomic_DNA"/>
</dbReference>
<evidence type="ECO:0000313" key="1">
    <source>
        <dbReference type="EMBL" id="MDX3128942.1"/>
    </source>
</evidence>
<dbReference type="AlphaFoldDB" id="A0AAJ2PKW5"/>
<dbReference type="RefSeq" id="WP_319689340.1">
    <property type="nucleotide sequence ID" value="NZ_JARAWN010000012.1"/>
</dbReference>
<dbReference type="Proteomes" id="UP001273589">
    <property type="component" value="Unassembled WGS sequence"/>
</dbReference>
<sequence length="50" mass="5551">MVDSDQIALQINLNQERDNRLTAEAVSDRIREKFGPDAIGPATTRLRPAS</sequence>
<organism evidence="1 2">
    <name type="scientific">Streptomyces europaeiscabiei</name>
    <dbReference type="NCBI Taxonomy" id="146819"/>
    <lineage>
        <taxon>Bacteria</taxon>
        <taxon>Bacillati</taxon>
        <taxon>Actinomycetota</taxon>
        <taxon>Actinomycetes</taxon>
        <taxon>Kitasatosporales</taxon>
        <taxon>Streptomycetaceae</taxon>
        <taxon>Streptomyces</taxon>
    </lineage>
</organism>
<reference evidence="1" key="1">
    <citation type="journal article" date="2023" name="Microb. Genom.">
        <title>Mesoterricola silvestris gen. nov., sp. nov., Mesoterricola sediminis sp. nov., Geothrix oryzae sp. nov., Geothrix edaphica sp. nov., Geothrix rubra sp. nov., and Geothrix limicola sp. nov., six novel members of Acidobacteriota isolated from soils.</title>
        <authorList>
            <person name="Weisberg A.J."/>
            <person name="Pearce E."/>
            <person name="Kramer C.G."/>
            <person name="Chang J.H."/>
            <person name="Clarke C.R."/>
        </authorList>
    </citation>
    <scope>NUCLEOTIDE SEQUENCE</scope>
    <source>
        <strain evidence="1">ND06-05F</strain>
    </source>
</reference>
<protein>
    <submittedName>
        <fullName evidence="1">Uncharacterized protein</fullName>
    </submittedName>
</protein>
<proteinExistence type="predicted"/>
<name>A0AAJ2PKW5_9ACTN</name>
<accession>A0AAJ2PKW5</accession>